<dbReference type="InterPro" id="IPR005119">
    <property type="entry name" value="LysR_subst-bd"/>
</dbReference>
<dbReference type="GO" id="GO:0005829">
    <property type="term" value="C:cytosol"/>
    <property type="evidence" value="ECO:0007669"/>
    <property type="project" value="TreeGrafter"/>
</dbReference>
<evidence type="ECO:0000256" key="3">
    <source>
        <dbReference type="ARBA" id="ARBA00023125"/>
    </source>
</evidence>
<dbReference type="EMBL" id="CP015756">
    <property type="protein sequence ID" value="APC40798.1"/>
    <property type="molecule type" value="Genomic_DNA"/>
</dbReference>
<dbReference type="SUPFAM" id="SSF46785">
    <property type="entry name" value="Winged helix' DNA-binding domain"/>
    <property type="match status" value="1"/>
</dbReference>
<comment type="similarity">
    <text evidence="1">Belongs to the LysR transcriptional regulatory family.</text>
</comment>
<reference evidence="8" key="1">
    <citation type="journal article" date="2016" name="Front. Microbiol.">
        <title>Complete Genome Sequence of Clostridium estertheticum DSM 8809, a Microbe Identified in Spoiled Vacuum Packed Beef.</title>
        <authorList>
            <person name="Yu Z."/>
            <person name="Gunn L."/>
            <person name="Brennan E."/>
            <person name="Reid R."/>
            <person name="Wall P.G."/>
            <person name="Gaora O.P."/>
            <person name="Hurley D."/>
            <person name="Bolton D."/>
            <person name="Fanning S."/>
        </authorList>
    </citation>
    <scope>NUCLEOTIDE SEQUENCE [LARGE SCALE GENOMIC DNA]</scope>
    <source>
        <strain evidence="8">DSM 8809</strain>
    </source>
</reference>
<dbReference type="AlphaFoldDB" id="A0A1J0GIP5"/>
<dbReference type="Gene3D" id="3.40.190.290">
    <property type="match status" value="1"/>
</dbReference>
<evidence type="ECO:0000256" key="1">
    <source>
        <dbReference type="ARBA" id="ARBA00009437"/>
    </source>
</evidence>
<gene>
    <name evidence="7" type="ORF">A7L45_12285</name>
</gene>
<evidence type="ECO:0000256" key="5">
    <source>
        <dbReference type="SAM" id="Phobius"/>
    </source>
</evidence>
<keyword evidence="8" id="KW-1185">Reference proteome</keyword>
<dbReference type="PROSITE" id="PS50931">
    <property type="entry name" value="HTH_LYSR"/>
    <property type="match status" value="1"/>
</dbReference>
<dbReference type="PANTHER" id="PTHR30419">
    <property type="entry name" value="HTH-TYPE TRANSCRIPTIONAL REGULATOR YBHD"/>
    <property type="match status" value="1"/>
</dbReference>
<dbReference type="InterPro" id="IPR036390">
    <property type="entry name" value="WH_DNA-bd_sf"/>
</dbReference>
<evidence type="ECO:0000256" key="4">
    <source>
        <dbReference type="ARBA" id="ARBA00023163"/>
    </source>
</evidence>
<dbReference type="InterPro" id="IPR036388">
    <property type="entry name" value="WH-like_DNA-bd_sf"/>
</dbReference>
<dbReference type="Pfam" id="PF00126">
    <property type="entry name" value="HTH_1"/>
    <property type="match status" value="1"/>
</dbReference>
<dbReference type="Gene3D" id="1.10.10.10">
    <property type="entry name" value="Winged helix-like DNA-binding domain superfamily/Winged helix DNA-binding domain"/>
    <property type="match status" value="1"/>
</dbReference>
<accession>A0A1J0GIP5</accession>
<sequence length="297" mass="33850">MELRQLQYFQMVCQLNSITQAAKKLYVTQPSITNSIKNLEKELSCVLFDRSKKQLFPTVEGKVFLKRVDEILKLVDNATTEMKDYEDLKKGILTIGIPPMIGTFIFPIVFIKFKQLYPNIKLNIIEYGSIETRQMIENGDLDLGLIIGDAGNNILASLPILDSELLVCLKKEHPLRKKSTITFEDIKNEPIILLKEGFYIREKVLDRFKEKHIQPNVILSSNHLETVKGLITNGVGISFLLKEIVEDNDKITKIPLCNTIPIKIALVWRKNCCLSTVSKVFIDFLNANPLTTPENLD</sequence>
<dbReference type="InterPro" id="IPR050950">
    <property type="entry name" value="HTH-type_LysR_regulators"/>
</dbReference>
<evidence type="ECO:0000256" key="2">
    <source>
        <dbReference type="ARBA" id="ARBA00023015"/>
    </source>
</evidence>
<dbReference type="SUPFAM" id="SSF53850">
    <property type="entry name" value="Periplasmic binding protein-like II"/>
    <property type="match status" value="1"/>
</dbReference>
<keyword evidence="5" id="KW-1133">Transmembrane helix</keyword>
<dbReference type="GO" id="GO:0003700">
    <property type="term" value="F:DNA-binding transcription factor activity"/>
    <property type="evidence" value="ECO:0007669"/>
    <property type="project" value="InterPro"/>
</dbReference>
<dbReference type="InterPro" id="IPR000847">
    <property type="entry name" value="LysR_HTH_N"/>
</dbReference>
<feature type="domain" description="HTH lysR-type" evidence="6">
    <location>
        <begin position="1"/>
        <end position="58"/>
    </location>
</feature>
<keyword evidence="3" id="KW-0238">DNA-binding</keyword>
<keyword evidence="5" id="KW-0472">Membrane</keyword>
<dbReference type="KEGG" id="ceu:A7L45_12285"/>
<dbReference type="STRING" id="1552.A7L45_12285"/>
<dbReference type="Proteomes" id="UP000182569">
    <property type="component" value="Chromosome"/>
</dbReference>
<proteinExistence type="inferred from homology"/>
<dbReference type="CDD" id="cd05466">
    <property type="entry name" value="PBP2_LTTR_substrate"/>
    <property type="match status" value="1"/>
</dbReference>
<evidence type="ECO:0000313" key="7">
    <source>
        <dbReference type="EMBL" id="APC40798.1"/>
    </source>
</evidence>
<dbReference type="RefSeq" id="WP_071613088.1">
    <property type="nucleotide sequence ID" value="NZ_CP015756.1"/>
</dbReference>
<evidence type="ECO:0000313" key="8">
    <source>
        <dbReference type="Proteomes" id="UP000182569"/>
    </source>
</evidence>
<evidence type="ECO:0000259" key="6">
    <source>
        <dbReference type="PROSITE" id="PS50931"/>
    </source>
</evidence>
<keyword evidence="5" id="KW-0812">Transmembrane</keyword>
<protein>
    <recommendedName>
        <fullName evidence="6">HTH lysR-type domain-containing protein</fullName>
    </recommendedName>
</protein>
<organism evidence="7 8">
    <name type="scientific">Clostridium estertheticum subsp. estertheticum</name>
    <dbReference type="NCBI Taxonomy" id="1552"/>
    <lineage>
        <taxon>Bacteria</taxon>
        <taxon>Bacillati</taxon>
        <taxon>Bacillota</taxon>
        <taxon>Clostridia</taxon>
        <taxon>Eubacteriales</taxon>
        <taxon>Clostridiaceae</taxon>
        <taxon>Clostridium</taxon>
    </lineage>
</organism>
<dbReference type="FunFam" id="1.10.10.10:FF:000001">
    <property type="entry name" value="LysR family transcriptional regulator"/>
    <property type="match status" value="1"/>
</dbReference>
<dbReference type="PRINTS" id="PR00039">
    <property type="entry name" value="HTHLYSR"/>
</dbReference>
<keyword evidence="4" id="KW-0804">Transcription</keyword>
<feature type="transmembrane region" description="Helical" evidence="5">
    <location>
        <begin position="92"/>
        <end position="111"/>
    </location>
</feature>
<dbReference type="OrthoDB" id="1652954at2"/>
<dbReference type="Pfam" id="PF03466">
    <property type="entry name" value="LysR_substrate"/>
    <property type="match status" value="1"/>
</dbReference>
<dbReference type="PANTHER" id="PTHR30419:SF30">
    <property type="entry name" value="LYSR FAMILY TRANSCRIPTIONAL REGULATOR"/>
    <property type="match status" value="1"/>
</dbReference>
<name>A0A1J0GIP5_9CLOT</name>
<keyword evidence="2" id="KW-0805">Transcription regulation</keyword>
<dbReference type="GO" id="GO:0003677">
    <property type="term" value="F:DNA binding"/>
    <property type="evidence" value="ECO:0007669"/>
    <property type="project" value="UniProtKB-KW"/>
</dbReference>